<evidence type="ECO:0000259" key="1">
    <source>
        <dbReference type="PROSITE" id="PS51787"/>
    </source>
</evidence>
<dbReference type="Pfam" id="PF02190">
    <property type="entry name" value="LON_substr_bdg"/>
    <property type="match status" value="1"/>
</dbReference>
<keyword evidence="3" id="KW-1185">Reference proteome</keyword>
<dbReference type="InterPro" id="IPR003111">
    <property type="entry name" value="Lon_prtase_N"/>
</dbReference>
<feature type="domain" description="Lon N-terminal" evidence="1">
    <location>
        <begin position="7"/>
        <end position="197"/>
    </location>
</feature>
<proteinExistence type="predicted"/>
<dbReference type="RefSeq" id="WP_106646089.1">
    <property type="nucleotide sequence ID" value="NZ_BMGO01000002.1"/>
</dbReference>
<dbReference type="OrthoDB" id="8558970at2"/>
<dbReference type="AlphaFoldDB" id="A0A2K9ASR6"/>
<evidence type="ECO:0000313" key="2">
    <source>
        <dbReference type="EMBL" id="AUD78211.1"/>
    </source>
</evidence>
<dbReference type="KEGG" id="kpd:CW740_02735"/>
<dbReference type="SUPFAM" id="SSF88697">
    <property type="entry name" value="PUA domain-like"/>
    <property type="match status" value="1"/>
</dbReference>
<organism evidence="2 3">
    <name type="scientific">Kangiella profundi</name>
    <dbReference type="NCBI Taxonomy" id="1561924"/>
    <lineage>
        <taxon>Bacteria</taxon>
        <taxon>Pseudomonadati</taxon>
        <taxon>Pseudomonadota</taxon>
        <taxon>Gammaproteobacteria</taxon>
        <taxon>Kangiellales</taxon>
        <taxon>Kangiellaceae</taxon>
        <taxon>Kangiella</taxon>
    </lineage>
</organism>
<protein>
    <submittedName>
        <fullName evidence="2">Peptidase S16</fullName>
    </submittedName>
</protein>
<dbReference type="PANTHER" id="PTHR46732:SF8">
    <property type="entry name" value="ATP-DEPENDENT PROTEASE LA (LON) DOMAIN PROTEIN"/>
    <property type="match status" value="1"/>
</dbReference>
<name>A0A2K9ASR6_9GAMM</name>
<dbReference type="InterPro" id="IPR046336">
    <property type="entry name" value="Lon_prtase_N_sf"/>
</dbReference>
<reference evidence="2 3" key="1">
    <citation type="submission" date="2017-12" db="EMBL/GenBank/DDBJ databases">
        <title>Kangiella profundi FT102 completed genome.</title>
        <authorList>
            <person name="Xu J."/>
            <person name="Wang J."/>
            <person name="Lu Y."/>
        </authorList>
    </citation>
    <scope>NUCLEOTIDE SEQUENCE [LARGE SCALE GENOMIC DNA]</scope>
    <source>
        <strain evidence="2 3">FT102</strain>
    </source>
</reference>
<dbReference type="SMART" id="SM00464">
    <property type="entry name" value="LON"/>
    <property type="match status" value="1"/>
</dbReference>
<dbReference type="Proteomes" id="UP000232693">
    <property type="component" value="Chromosome"/>
</dbReference>
<dbReference type="EMBL" id="CP025120">
    <property type="protein sequence ID" value="AUD78211.1"/>
    <property type="molecule type" value="Genomic_DNA"/>
</dbReference>
<accession>A0A2K9ASR6</accession>
<gene>
    <name evidence="2" type="ORF">CW740_02735</name>
</gene>
<evidence type="ECO:0000313" key="3">
    <source>
        <dbReference type="Proteomes" id="UP000232693"/>
    </source>
</evidence>
<dbReference type="PROSITE" id="PS51787">
    <property type="entry name" value="LON_N"/>
    <property type="match status" value="1"/>
</dbReference>
<dbReference type="Gene3D" id="2.30.130.40">
    <property type="entry name" value="LON domain-like"/>
    <property type="match status" value="1"/>
</dbReference>
<dbReference type="PANTHER" id="PTHR46732">
    <property type="entry name" value="ATP-DEPENDENT PROTEASE LA (LON) DOMAIN PROTEIN"/>
    <property type="match status" value="1"/>
</dbReference>
<dbReference type="InterPro" id="IPR015947">
    <property type="entry name" value="PUA-like_sf"/>
</dbReference>
<sequence>MPEQEANRVIPIFPLQRVVFPDSVLRLQIFEQRYLDMIARQLSQQQGFGVTLIKKGNEAGIPATPFEFGTYVEIVDFDQRDNGLLLITCVGKQRFRINSQTIMPDKLITANVSWLDNVQQRSMTDDQSELVNLLSDLSKHPQVDILDIPERWTELSFVLERLTEYMPISERQKQAVLEENDLDTRIAMLYQMLGWIK</sequence>